<sequence>MLTSLLLISPFFPLALGDYGYDKYDYSPIVKGNTFNRFITIWLENTDYSKAAGDPNLQFFAKQGITLTNYFALTHPSEPNYVAAISGDYYGIDNDEDNVLPANVSSIVDLLDDRGISWGEYQEYMPYTGFTGMSFKEPKTHKNGYVKKHNPAIMHASVANNATRRANTKNFESFYADLKNNQLPQWIFITPDQQHNGHDTSVTYAGKWLRGFLEPLLKDPNFMTDTLVLVTFDENETYTAQNRVFSFLLGNENIIPKKLVGTKDEAYYNHYSEISSVQANWGLKTLGRYDVGANVFDLVRQNSGDKVRSLDITKVFNNESYPGIFNSEDSSWAPLPVPDTEAKFAGRTVLESIKRYWGKQQSKSVYKGAPLMVPTAQNPPVYPRHSRNRKNKNSH</sequence>
<feature type="region of interest" description="Disordered" evidence="2">
    <location>
        <begin position="375"/>
        <end position="395"/>
    </location>
</feature>
<name>S8AQD8_DACHA</name>
<evidence type="ECO:0000256" key="2">
    <source>
        <dbReference type="SAM" id="MobiDB-lite"/>
    </source>
</evidence>
<keyword evidence="1" id="KW-0378">Hydrolase</keyword>
<dbReference type="HOGENOM" id="CLU_027977_2_0_1"/>
<reference evidence="5" key="2">
    <citation type="submission" date="2013-04" db="EMBL/GenBank/DDBJ databases">
        <title>Genomic mechanisms accounting for the adaptation to parasitism in nematode-trapping fungi.</title>
        <authorList>
            <person name="Ahren D.G."/>
        </authorList>
    </citation>
    <scope>NUCLEOTIDE SEQUENCE [LARGE SCALE GENOMIC DNA]</scope>
    <source>
        <strain evidence="5">CBS 200.50</strain>
    </source>
</reference>
<evidence type="ECO:0000313" key="4">
    <source>
        <dbReference type="EMBL" id="EPS45175.1"/>
    </source>
</evidence>
<organism evidence="4 5">
    <name type="scientific">Dactylellina haptotyla (strain CBS 200.50)</name>
    <name type="common">Nematode-trapping fungus</name>
    <name type="synonym">Monacrosporium haptotylum</name>
    <dbReference type="NCBI Taxonomy" id="1284197"/>
    <lineage>
        <taxon>Eukaryota</taxon>
        <taxon>Fungi</taxon>
        <taxon>Dikarya</taxon>
        <taxon>Ascomycota</taxon>
        <taxon>Pezizomycotina</taxon>
        <taxon>Orbiliomycetes</taxon>
        <taxon>Orbiliales</taxon>
        <taxon>Orbiliaceae</taxon>
        <taxon>Dactylellina</taxon>
    </lineage>
</organism>
<dbReference type="eggNOG" id="ENOG502QSRP">
    <property type="taxonomic scope" value="Eukaryota"/>
</dbReference>
<dbReference type="InterPro" id="IPR017850">
    <property type="entry name" value="Alkaline_phosphatase_core_sf"/>
</dbReference>
<evidence type="ECO:0000256" key="1">
    <source>
        <dbReference type="ARBA" id="ARBA00022801"/>
    </source>
</evidence>
<proteinExistence type="predicted"/>
<comment type="caution">
    <text evidence="4">The sequence shown here is derived from an EMBL/GenBank/DDBJ whole genome shotgun (WGS) entry which is preliminary data.</text>
</comment>
<dbReference type="Proteomes" id="UP000015100">
    <property type="component" value="Unassembled WGS sequence"/>
</dbReference>
<dbReference type="EMBL" id="AQGS01000021">
    <property type="protein sequence ID" value="EPS45175.1"/>
    <property type="molecule type" value="Genomic_DNA"/>
</dbReference>
<accession>S8AQD8</accession>
<dbReference type="STRING" id="1284197.S8AQD8"/>
<dbReference type="OMA" id="RGISWGH"/>
<dbReference type="Pfam" id="PF04185">
    <property type="entry name" value="Phosphoesterase"/>
    <property type="match status" value="1"/>
</dbReference>
<gene>
    <name evidence="4" type="ORF">H072_849</name>
</gene>
<evidence type="ECO:0008006" key="6">
    <source>
        <dbReference type="Google" id="ProtNLM"/>
    </source>
</evidence>
<evidence type="ECO:0000313" key="5">
    <source>
        <dbReference type="Proteomes" id="UP000015100"/>
    </source>
</evidence>
<keyword evidence="5" id="KW-1185">Reference proteome</keyword>
<dbReference type="FunFam" id="3.40.720.10:FF:000064">
    <property type="entry name" value="Probable acid phosphatase Pho610"/>
    <property type="match status" value="1"/>
</dbReference>
<dbReference type="GO" id="GO:0016788">
    <property type="term" value="F:hydrolase activity, acting on ester bonds"/>
    <property type="evidence" value="ECO:0007669"/>
    <property type="project" value="InterPro"/>
</dbReference>
<evidence type="ECO:0000256" key="3">
    <source>
        <dbReference type="SAM" id="SignalP"/>
    </source>
</evidence>
<reference evidence="4 5" key="1">
    <citation type="journal article" date="2013" name="PLoS Genet.">
        <title>Genomic mechanisms accounting for the adaptation to parasitism in nematode-trapping fungi.</title>
        <authorList>
            <person name="Meerupati T."/>
            <person name="Andersson K.M."/>
            <person name="Friman E."/>
            <person name="Kumar D."/>
            <person name="Tunlid A."/>
            <person name="Ahren D."/>
        </authorList>
    </citation>
    <scope>NUCLEOTIDE SEQUENCE [LARGE SCALE GENOMIC DNA]</scope>
    <source>
        <strain evidence="4 5">CBS 200.50</strain>
    </source>
</reference>
<feature type="chain" id="PRO_5004560833" description="Acid phosphatase" evidence="3">
    <location>
        <begin position="18"/>
        <end position="395"/>
    </location>
</feature>
<keyword evidence="3" id="KW-0732">Signal</keyword>
<dbReference type="AlphaFoldDB" id="S8AQD8"/>
<dbReference type="PANTHER" id="PTHR31956">
    <property type="entry name" value="NON-SPECIFIC PHOSPHOLIPASE C4-RELATED"/>
    <property type="match status" value="1"/>
</dbReference>
<dbReference type="Gene3D" id="3.40.720.10">
    <property type="entry name" value="Alkaline Phosphatase, subunit A"/>
    <property type="match status" value="1"/>
</dbReference>
<feature type="signal peptide" evidence="3">
    <location>
        <begin position="1"/>
        <end position="17"/>
    </location>
</feature>
<dbReference type="GO" id="GO:0009395">
    <property type="term" value="P:phospholipid catabolic process"/>
    <property type="evidence" value="ECO:0007669"/>
    <property type="project" value="TreeGrafter"/>
</dbReference>
<dbReference type="OrthoDB" id="5135119at2759"/>
<feature type="compositionally biased region" description="Basic residues" evidence="2">
    <location>
        <begin position="384"/>
        <end position="395"/>
    </location>
</feature>
<dbReference type="InterPro" id="IPR007312">
    <property type="entry name" value="Phosphoesterase"/>
</dbReference>
<protein>
    <recommendedName>
        <fullName evidence="6">Acid phosphatase</fullName>
    </recommendedName>
</protein>
<dbReference type="PANTHER" id="PTHR31956:SF15">
    <property type="entry name" value="ACID PHOSPHATASE PHOA"/>
    <property type="match status" value="1"/>
</dbReference>
<dbReference type="SUPFAM" id="SSF53649">
    <property type="entry name" value="Alkaline phosphatase-like"/>
    <property type="match status" value="1"/>
</dbReference>